<proteinExistence type="predicted"/>
<feature type="region of interest" description="Disordered" evidence="1">
    <location>
        <begin position="1"/>
        <end position="28"/>
    </location>
</feature>
<dbReference type="OrthoDB" id="3165590at2759"/>
<dbReference type="AlphaFoldDB" id="A0A5C3R452"/>
<evidence type="ECO:0000256" key="1">
    <source>
        <dbReference type="SAM" id="MobiDB-lite"/>
    </source>
</evidence>
<name>A0A5C3R452_9AGAR</name>
<protein>
    <submittedName>
        <fullName evidence="2">Uncharacterized protein</fullName>
    </submittedName>
</protein>
<gene>
    <name evidence="2" type="ORF">BDV98DRAFT_558096</name>
</gene>
<evidence type="ECO:0000313" key="2">
    <source>
        <dbReference type="EMBL" id="TFL07579.1"/>
    </source>
</evidence>
<organism evidence="2 3">
    <name type="scientific">Pterulicium gracile</name>
    <dbReference type="NCBI Taxonomy" id="1884261"/>
    <lineage>
        <taxon>Eukaryota</taxon>
        <taxon>Fungi</taxon>
        <taxon>Dikarya</taxon>
        <taxon>Basidiomycota</taxon>
        <taxon>Agaricomycotina</taxon>
        <taxon>Agaricomycetes</taxon>
        <taxon>Agaricomycetidae</taxon>
        <taxon>Agaricales</taxon>
        <taxon>Pleurotineae</taxon>
        <taxon>Pterulaceae</taxon>
        <taxon>Pterulicium</taxon>
    </lineage>
</organism>
<sequence>MPRRAPPTALKLVPANQPLPSRYEPKHTLPSLPRAALQTTDTMESMTRRVQSRDIGLPTAMMVRQAPEPRKKRLRGPWDDSSCISVTLDLDSYLKRIDPVALSN</sequence>
<reference evidence="2 3" key="1">
    <citation type="journal article" date="2019" name="Nat. Ecol. Evol.">
        <title>Megaphylogeny resolves global patterns of mushroom evolution.</title>
        <authorList>
            <person name="Varga T."/>
            <person name="Krizsan K."/>
            <person name="Foldi C."/>
            <person name="Dima B."/>
            <person name="Sanchez-Garcia M."/>
            <person name="Sanchez-Ramirez S."/>
            <person name="Szollosi G.J."/>
            <person name="Szarkandi J.G."/>
            <person name="Papp V."/>
            <person name="Albert L."/>
            <person name="Andreopoulos W."/>
            <person name="Angelini C."/>
            <person name="Antonin V."/>
            <person name="Barry K.W."/>
            <person name="Bougher N.L."/>
            <person name="Buchanan P."/>
            <person name="Buyck B."/>
            <person name="Bense V."/>
            <person name="Catcheside P."/>
            <person name="Chovatia M."/>
            <person name="Cooper J."/>
            <person name="Damon W."/>
            <person name="Desjardin D."/>
            <person name="Finy P."/>
            <person name="Geml J."/>
            <person name="Haridas S."/>
            <person name="Hughes K."/>
            <person name="Justo A."/>
            <person name="Karasinski D."/>
            <person name="Kautmanova I."/>
            <person name="Kiss B."/>
            <person name="Kocsube S."/>
            <person name="Kotiranta H."/>
            <person name="LaButti K.M."/>
            <person name="Lechner B.E."/>
            <person name="Liimatainen K."/>
            <person name="Lipzen A."/>
            <person name="Lukacs Z."/>
            <person name="Mihaltcheva S."/>
            <person name="Morgado L.N."/>
            <person name="Niskanen T."/>
            <person name="Noordeloos M.E."/>
            <person name="Ohm R.A."/>
            <person name="Ortiz-Santana B."/>
            <person name="Ovrebo C."/>
            <person name="Racz N."/>
            <person name="Riley R."/>
            <person name="Savchenko A."/>
            <person name="Shiryaev A."/>
            <person name="Soop K."/>
            <person name="Spirin V."/>
            <person name="Szebenyi C."/>
            <person name="Tomsovsky M."/>
            <person name="Tulloss R.E."/>
            <person name="Uehling J."/>
            <person name="Grigoriev I.V."/>
            <person name="Vagvolgyi C."/>
            <person name="Papp T."/>
            <person name="Martin F.M."/>
            <person name="Miettinen O."/>
            <person name="Hibbett D.S."/>
            <person name="Nagy L.G."/>
        </authorList>
    </citation>
    <scope>NUCLEOTIDE SEQUENCE [LARGE SCALE GENOMIC DNA]</scope>
    <source>
        <strain evidence="2 3">CBS 309.79</strain>
    </source>
</reference>
<dbReference type="Proteomes" id="UP000305067">
    <property type="component" value="Unassembled WGS sequence"/>
</dbReference>
<keyword evidence="3" id="KW-1185">Reference proteome</keyword>
<dbReference type="EMBL" id="ML178814">
    <property type="protein sequence ID" value="TFL07579.1"/>
    <property type="molecule type" value="Genomic_DNA"/>
</dbReference>
<evidence type="ECO:0000313" key="3">
    <source>
        <dbReference type="Proteomes" id="UP000305067"/>
    </source>
</evidence>
<accession>A0A5C3R452</accession>